<evidence type="ECO:0000313" key="3">
    <source>
        <dbReference type="Proteomes" id="UP000501690"/>
    </source>
</evidence>
<proteinExistence type="predicted"/>
<organism evidence="2 3">
    <name type="scientific">Vigna unguiculata</name>
    <name type="common">Cowpea</name>
    <dbReference type="NCBI Taxonomy" id="3917"/>
    <lineage>
        <taxon>Eukaryota</taxon>
        <taxon>Viridiplantae</taxon>
        <taxon>Streptophyta</taxon>
        <taxon>Embryophyta</taxon>
        <taxon>Tracheophyta</taxon>
        <taxon>Spermatophyta</taxon>
        <taxon>Magnoliopsida</taxon>
        <taxon>eudicotyledons</taxon>
        <taxon>Gunneridae</taxon>
        <taxon>Pentapetalae</taxon>
        <taxon>rosids</taxon>
        <taxon>fabids</taxon>
        <taxon>Fabales</taxon>
        <taxon>Fabaceae</taxon>
        <taxon>Papilionoideae</taxon>
        <taxon>50 kb inversion clade</taxon>
        <taxon>NPAAA clade</taxon>
        <taxon>indigoferoid/millettioid clade</taxon>
        <taxon>Phaseoleae</taxon>
        <taxon>Vigna</taxon>
    </lineage>
</organism>
<evidence type="ECO:0000256" key="1">
    <source>
        <dbReference type="SAM" id="MobiDB-lite"/>
    </source>
</evidence>
<accession>A0A4D6N8N9</accession>
<dbReference type="AlphaFoldDB" id="A0A4D6N8N9"/>
<dbReference type="InterPro" id="IPR008004">
    <property type="entry name" value="OCTOPUS-like"/>
</dbReference>
<feature type="region of interest" description="Disordered" evidence="1">
    <location>
        <begin position="119"/>
        <end position="168"/>
    </location>
</feature>
<name>A0A4D6N8N9_VIGUN</name>
<dbReference type="EMBL" id="CP039354">
    <property type="protein sequence ID" value="QCE10126.1"/>
    <property type="molecule type" value="Genomic_DNA"/>
</dbReference>
<dbReference type="PANTHER" id="PTHR31659">
    <property type="entry name" value="PROTEIN: UPF0503-LIKE PROTEIN, PUTATIVE (DUF740)-RELATED"/>
    <property type="match status" value="1"/>
</dbReference>
<keyword evidence="3" id="KW-1185">Reference proteome</keyword>
<evidence type="ECO:0000313" key="2">
    <source>
        <dbReference type="EMBL" id="QCE10126.1"/>
    </source>
</evidence>
<dbReference type="Proteomes" id="UP000501690">
    <property type="component" value="Linkage Group LG10"/>
</dbReference>
<reference evidence="2 3" key="1">
    <citation type="submission" date="2019-04" db="EMBL/GenBank/DDBJ databases">
        <title>An improved genome assembly and genetic linkage map for asparagus bean, Vigna unguiculata ssp. sesquipedialis.</title>
        <authorList>
            <person name="Xia Q."/>
            <person name="Zhang R."/>
            <person name="Dong Y."/>
        </authorList>
    </citation>
    <scope>NUCLEOTIDE SEQUENCE [LARGE SCALE GENOMIC DNA]</scope>
    <source>
        <tissue evidence="2">Leaf</tissue>
    </source>
</reference>
<gene>
    <name evidence="2" type="ORF">DEO72_LG10g1352</name>
</gene>
<dbReference type="Pfam" id="PF05340">
    <property type="entry name" value="DUF740"/>
    <property type="match status" value="2"/>
</dbReference>
<feature type="region of interest" description="Disordered" evidence="1">
    <location>
        <begin position="36"/>
        <end position="76"/>
    </location>
</feature>
<protein>
    <submittedName>
        <fullName evidence="2">Uncharacterized protein family UPF0503</fullName>
    </submittedName>
</protein>
<dbReference type="PANTHER" id="PTHR31659:SF0">
    <property type="entry name" value="EMB|CAB61945.1"/>
    <property type="match status" value="1"/>
</dbReference>
<feature type="compositionally biased region" description="Basic and acidic residues" evidence="1">
    <location>
        <begin position="37"/>
        <end position="51"/>
    </location>
</feature>
<sequence>MARWHFCNYSQVLCLGSPNTRSQRVGSNLANPLFLPRDYKSKKPTNRHTEIRSGSAGVEIGESERGDTVRVSGDEDGEGKTMKEFIDLELWSRKGAWRDFKDIAASFCGLGSPKTGAKECLGPGPARPDAKKGKKPTNRHTEIRSGSAGVEIGESERGDTVRVSGDEDGEGKTMKEFIDLELWSRKGAWRDFKDIAASFCGAASEFSKRLMNWKRKLNPKRNHRHSDVAGANVCSVEKLGFKSLRETQSEVGEYNFTLGRRSCDTDPRLSVDESRFSSKAPRASWDGSLIGKAYHRVSPMVRVGDKVLVGEEEKGDVTLENGEECCPGGSTQMKHYYSDWHRRRRSFDRSNSRRKSIMGDVDELRVISNDKVSPATTELFYGAKVLIIENSLRDVNLKSSDSVMGSGSKVDACDVAIEDGQQGLNKFHSRLWSKLGLLQRRREDMLGEGDYGGGDVDEEEMEVEIMDSVFSGWVL</sequence>